<dbReference type="RefSeq" id="WP_015951472.1">
    <property type="nucleotide sequence ID" value="NC_011757.1"/>
</dbReference>
<sequence>MAFFNDLVRAIAVVEGMDEMTVRGIGIRIRDGGFISKGGRGLSAAKMTSKDAAALLIGVNACTSATSAAEILEKYQSLKLSDVYPSRAKMKGGLRHIISERNNLMSLVTELFELCVPTIGRVDLFGHVFSNGLMLGKEVRSRFEAGENFDEVIRTELSLVRPQLLAVFEAKCAKSGEILLRATYGDYDRRSQVDRRDVTTVTQVTIRALSAALYAN</sequence>
<organism evidence="1 2">
    <name type="scientific">Methylorubrum extorquens (strain CM4 / NCIMB 13688)</name>
    <name type="common">Methylobacterium extorquens</name>
    <dbReference type="NCBI Taxonomy" id="440085"/>
    <lineage>
        <taxon>Bacteria</taxon>
        <taxon>Pseudomonadati</taxon>
        <taxon>Pseudomonadota</taxon>
        <taxon>Alphaproteobacteria</taxon>
        <taxon>Hyphomicrobiales</taxon>
        <taxon>Methylobacteriaceae</taxon>
        <taxon>Methylorubrum</taxon>
    </lineage>
</organism>
<reference evidence="1 2" key="2">
    <citation type="journal article" date="2012" name="J. Bacteriol.">
        <title>Complete genome sequences of six strains of the genus Methylobacterium.</title>
        <authorList>
            <person name="Marx C.J."/>
            <person name="Bringel F."/>
            <person name="Chistoserdova L."/>
            <person name="Moulin L."/>
            <person name="Farhan Ul Haque M."/>
            <person name="Fleischman D.E."/>
            <person name="Gruffaz C."/>
            <person name="Jourand P."/>
            <person name="Knief C."/>
            <person name="Lee M.C."/>
            <person name="Muller E.E."/>
            <person name="Nadalig T."/>
            <person name="Peyraud R."/>
            <person name="Roselli S."/>
            <person name="Russ L."/>
            <person name="Goodwin L.A."/>
            <person name="Ivanova N."/>
            <person name="Kyrpides N."/>
            <person name="Lajus A."/>
            <person name="Land M.L."/>
            <person name="Medigue C."/>
            <person name="Mikhailova N."/>
            <person name="Nolan M."/>
            <person name="Woyke T."/>
            <person name="Stolyar S."/>
            <person name="Vorholt J.A."/>
            <person name="Vuilleumier S."/>
        </authorList>
    </citation>
    <scope>NUCLEOTIDE SEQUENCE [LARGE SCALE GENOMIC DNA]</scope>
    <source>
        <strain evidence="2">CM4 / NCIMB 13688</strain>
    </source>
</reference>
<dbReference type="HOGENOM" id="CLU_1276402_0_0_5"/>
<name>B7KTU7_METC4</name>
<reference evidence="2" key="1">
    <citation type="submission" date="2008-12" db="EMBL/GenBank/DDBJ databases">
        <title>Complete sequence of chromosome of Methylobacterium chloromethanicum CM4.</title>
        <authorList>
            <consortium name="US DOE Joint Genome Institute"/>
            <person name="Lucas S."/>
            <person name="Copeland A."/>
            <person name="Lapidus A."/>
            <person name="Glavina del Rio T."/>
            <person name="Dalin E."/>
            <person name="Tice H."/>
            <person name="Bruce D."/>
            <person name="Goodwin L."/>
            <person name="Pitluck S."/>
            <person name="Chertkov O."/>
            <person name="Brettin T."/>
            <person name="Detter J.C."/>
            <person name="Han C."/>
            <person name="Larimer F."/>
            <person name="Land M."/>
            <person name="Hauser L."/>
            <person name="Kyrpides N."/>
            <person name="Mikhailova N."/>
            <person name="Marx C."/>
            <person name="Richardson P."/>
        </authorList>
    </citation>
    <scope>NUCLEOTIDE SEQUENCE [LARGE SCALE GENOMIC DNA]</scope>
    <source>
        <strain evidence="2">CM4 / NCIMB 13688</strain>
    </source>
</reference>
<dbReference type="EMBL" id="CP001298">
    <property type="protein sequence ID" value="ACK84157.1"/>
    <property type="molecule type" value="Genomic_DNA"/>
</dbReference>
<dbReference type="AlphaFoldDB" id="B7KTU7"/>
<evidence type="ECO:0000313" key="2">
    <source>
        <dbReference type="Proteomes" id="UP000002385"/>
    </source>
</evidence>
<accession>B7KTU7</accession>
<dbReference type="KEGG" id="mch:Mchl_3322"/>
<dbReference type="Proteomes" id="UP000002385">
    <property type="component" value="Chromosome"/>
</dbReference>
<protein>
    <submittedName>
        <fullName evidence="1">Uncharacterized protein</fullName>
    </submittedName>
</protein>
<gene>
    <name evidence="1" type="ordered locus">Mchl_3322</name>
</gene>
<evidence type="ECO:0000313" key="1">
    <source>
        <dbReference type="EMBL" id="ACK84157.1"/>
    </source>
</evidence>
<proteinExistence type="predicted"/>